<dbReference type="AlphaFoldDB" id="A0A6M4MB31"/>
<keyword evidence="4" id="KW-1185">Reference proteome</keyword>
<dbReference type="SUPFAM" id="SSF82657">
    <property type="entry name" value="BolA-like"/>
    <property type="match status" value="1"/>
</dbReference>
<dbReference type="PANTHER" id="PTHR46229">
    <property type="entry name" value="BOLA TRANSCRIPTION REGULATOR"/>
    <property type="match status" value="1"/>
</dbReference>
<gene>
    <name evidence="3" type="ORF">CA267_005330</name>
</gene>
<dbReference type="OrthoDB" id="9812890at2"/>
<sequence>MDVTEIEALLKKELGLAEVYVRGEGSHFNIIAVSDQFNDMSRVKRQQIIYAPLADKIADGSMHAISIKTFSEKDWKRERQFNLPQ</sequence>
<evidence type="ECO:0000313" key="4">
    <source>
        <dbReference type="Proteomes" id="UP000219285"/>
    </source>
</evidence>
<proteinExistence type="inferred from homology"/>
<dbReference type="PIRSF" id="PIRSF003113">
    <property type="entry name" value="BolA"/>
    <property type="match status" value="1"/>
</dbReference>
<dbReference type="Pfam" id="PF01722">
    <property type="entry name" value="BolA"/>
    <property type="match status" value="1"/>
</dbReference>
<dbReference type="InterPro" id="IPR036065">
    <property type="entry name" value="BolA-like_sf"/>
</dbReference>
<dbReference type="PANTHER" id="PTHR46229:SF4">
    <property type="entry name" value="ACID STRESS PROTEIN IBAG"/>
    <property type="match status" value="1"/>
</dbReference>
<dbReference type="Proteomes" id="UP000219285">
    <property type="component" value="Chromosome"/>
</dbReference>
<dbReference type="InterPro" id="IPR002634">
    <property type="entry name" value="BolA"/>
</dbReference>
<evidence type="ECO:0000256" key="1">
    <source>
        <dbReference type="ARBA" id="ARBA00005578"/>
    </source>
</evidence>
<dbReference type="EMBL" id="CP052766">
    <property type="protein sequence ID" value="QJR80237.1"/>
    <property type="molecule type" value="Genomic_DNA"/>
</dbReference>
<dbReference type="KEGG" id="apel:CA267_005330"/>
<comment type="similarity">
    <text evidence="1 2">Belongs to the BolA/IbaG family.</text>
</comment>
<evidence type="ECO:0000313" key="3">
    <source>
        <dbReference type="EMBL" id="QJR80237.1"/>
    </source>
</evidence>
<accession>A0A6M4MB31</accession>
<dbReference type="RefSeq" id="WP_075608453.1">
    <property type="nucleotide sequence ID" value="NZ_CP052766.1"/>
</dbReference>
<name>A0A6M4MB31_9ALTE</name>
<reference evidence="4" key="1">
    <citation type="submission" date="2014-12" db="EMBL/GenBank/DDBJ databases">
        <title>Complete genome sequence of a multi-drug resistant Klebsiella pneumoniae.</title>
        <authorList>
            <person name="Hua X."/>
            <person name="Chen Q."/>
            <person name="Li X."/>
            <person name="Feng Y."/>
            <person name="Ruan Z."/>
            <person name="Yu Y."/>
        </authorList>
    </citation>
    <scope>NUCLEOTIDE SEQUENCE [LARGE SCALE GENOMIC DNA]</scope>
    <source>
        <strain evidence="4">5.12</strain>
    </source>
</reference>
<dbReference type="Gene3D" id="3.30.300.90">
    <property type="entry name" value="BolA-like"/>
    <property type="match status" value="1"/>
</dbReference>
<protein>
    <submittedName>
        <fullName evidence="3">BolA family transcriptional regulator</fullName>
    </submittedName>
</protein>
<evidence type="ECO:0000256" key="2">
    <source>
        <dbReference type="RuleBase" id="RU003860"/>
    </source>
</evidence>
<organism evidence="3 4">
    <name type="scientific">Alteromonas pelagimontana</name>
    <dbReference type="NCBI Taxonomy" id="1858656"/>
    <lineage>
        <taxon>Bacteria</taxon>
        <taxon>Pseudomonadati</taxon>
        <taxon>Pseudomonadota</taxon>
        <taxon>Gammaproteobacteria</taxon>
        <taxon>Alteromonadales</taxon>
        <taxon>Alteromonadaceae</taxon>
        <taxon>Alteromonas/Salinimonas group</taxon>
        <taxon>Alteromonas</taxon>
    </lineage>
</organism>
<reference evidence="3 4" key="2">
    <citation type="submission" date="2020-04" db="EMBL/GenBank/DDBJ databases">
        <title>Complete genome sequence of Alteromonas pelagimontana 5.12T.</title>
        <authorList>
            <person name="Sinha R.K."/>
            <person name="Krishnan K.P."/>
            <person name="Kurian J.P."/>
        </authorList>
    </citation>
    <scope>NUCLEOTIDE SEQUENCE [LARGE SCALE GENOMIC DNA]</scope>
    <source>
        <strain evidence="3 4">5.12</strain>
    </source>
</reference>
<dbReference type="InterPro" id="IPR050961">
    <property type="entry name" value="BolA/IbaG_stress_morph_reg"/>
</dbReference>